<dbReference type="EMBL" id="CP158373">
    <property type="protein sequence ID" value="XBY66906.1"/>
    <property type="molecule type" value="Genomic_DNA"/>
</dbReference>
<evidence type="ECO:0000256" key="3">
    <source>
        <dbReference type="SAM" id="MobiDB-lite"/>
    </source>
</evidence>
<dbReference type="PANTHER" id="PTHR40841">
    <property type="entry name" value="SIDEROPHORE TRIACETYLFUSARININE C ESTERASE"/>
    <property type="match status" value="1"/>
</dbReference>
<dbReference type="AlphaFoldDB" id="A0AAU7YB08"/>
<evidence type="ECO:0000256" key="4">
    <source>
        <dbReference type="SAM" id="SignalP"/>
    </source>
</evidence>
<proteinExistence type="inferred from homology"/>
<dbReference type="PANTHER" id="PTHR40841:SF2">
    <property type="entry name" value="SIDEROPHORE-DEGRADING ESTERASE (EUROFUNG)"/>
    <property type="match status" value="1"/>
</dbReference>
<gene>
    <name evidence="5" type="ORF">ABS648_14400</name>
</gene>
<dbReference type="InterPro" id="IPR029058">
    <property type="entry name" value="AB_hydrolase_fold"/>
</dbReference>
<evidence type="ECO:0000256" key="2">
    <source>
        <dbReference type="ARBA" id="ARBA00022801"/>
    </source>
</evidence>
<feature type="signal peptide" evidence="4">
    <location>
        <begin position="1"/>
        <end position="17"/>
    </location>
</feature>
<dbReference type="InterPro" id="IPR000801">
    <property type="entry name" value="Esterase-like"/>
</dbReference>
<keyword evidence="4" id="KW-0732">Signal</keyword>
<comment type="similarity">
    <text evidence="1">Belongs to the esterase D family.</text>
</comment>
<feature type="region of interest" description="Disordered" evidence="3">
    <location>
        <begin position="122"/>
        <end position="147"/>
    </location>
</feature>
<dbReference type="RefSeq" id="WP_350448567.1">
    <property type="nucleotide sequence ID" value="NZ_CP158373.1"/>
</dbReference>
<protein>
    <submittedName>
        <fullName evidence="5">Alpha/beta hydrolase</fullName>
    </submittedName>
</protein>
<evidence type="ECO:0000313" key="5">
    <source>
        <dbReference type="EMBL" id="XBY66906.1"/>
    </source>
</evidence>
<keyword evidence="2 5" id="KW-0378">Hydrolase</keyword>
<dbReference type="Pfam" id="PF00756">
    <property type="entry name" value="Esterase"/>
    <property type="match status" value="1"/>
</dbReference>
<reference evidence="5" key="1">
    <citation type="submission" date="2023-08" db="EMBL/GenBank/DDBJ databases">
        <title>Increased levels of nutrients transform a symbiont into a lethal pathobiont.</title>
        <authorList>
            <person name="Lachnit T."/>
            <person name="Ulrich L."/>
            <person name="Willmer F.M."/>
            <person name="Hasenbein T."/>
            <person name="Steiner L.X."/>
            <person name="Wolters M."/>
            <person name="Herbst E.M."/>
            <person name="Deines P."/>
        </authorList>
    </citation>
    <scope>NUCLEOTIDE SEQUENCE</scope>
    <source>
        <strain evidence="5">T3</strain>
    </source>
</reference>
<dbReference type="SUPFAM" id="SSF53474">
    <property type="entry name" value="alpha/beta-Hydrolases"/>
    <property type="match status" value="1"/>
</dbReference>
<evidence type="ECO:0000256" key="1">
    <source>
        <dbReference type="ARBA" id="ARBA00005622"/>
    </source>
</evidence>
<dbReference type="Gene3D" id="3.40.50.1820">
    <property type="entry name" value="alpha/beta hydrolase"/>
    <property type="match status" value="1"/>
</dbReference>
<sequence length="307" mass="33229">MRLPRFTSALAFTLAVALPGVAPLARPDPNALMDTRLLQRQDLPYAFSSLKLDSEDGQRHYQLWIAKPKSPAPAGGYPVVWMLDGNAAFGVLDAPLLQGLAKGDAPLLVAIGYQTPQRIERNARTLDYTPRQPDKPGQRDPLTGQPSGGADAFLDLLQVKMRPAVAAQAPFDTTRQTLWGHSYGGLLVLHALFTRPQQFSQFAAASPSLWWGDGVILGERPGLEQRIAGHPARLLLMRGSAEPANPRGTAEPYPERAATELVDDLAQVPGLDARFQSFEGLGHGEALGESLRYLLRERFGAGTAPAE</sequence>
<dbReference type="GO" id="GO:0016788">
    <property type="term" value="F:hydrolase activity, acting on ester bonds"/>
    <property type="evidence" value="ECO:0007669"/>
    <property type="project" value="TreeGrafter"/>
</dbReference>
<dbReference type="InterPro" id="IPR052558">
    <property type="entry name" value="Siderophore_Hydrolase_D"/>
</dbReference>
<feature type="chain" id="PRO_5043840398" evidence="4">
    <location>
        <begin position="18"/>
        <end position="307"/>
    </location>
</feature>
<accession>A0AAU7YB08</accession>
<name>A0AAU7YB08_9PSED</name>
<organism evidence="5">
    <name type="scientific">Pseudomonas solani</name>
    <dbReference type="NCBI Taxonomy" id="2731552"/>
    <lineage>
        <taxon>Bacteria</taxon>
        <taxon>Pseudomonadati</taxon>
        <taxon>Pseudomonadota</taxon>
        <taxon>Gammaproteobacteria</taxon>
        <taxon>Pseudomonadales</taxon>
        <taxon>Pseudomonadaceae</taxon>
        <taxon>Pseudomonas</taxon>
    </lineage>
</organism>